<evidence type="ECO:0000256" key="3">
    <source>
        <dbReference type="ARBA" id="ARBA00022801"/>
    </source>
</evidence>
<organism evidence="13 14">
    <name type="scientific">Paenibacillus lautus</name>
    <name type="common">Bacillus lautus</name>
    <dbReference type="NCBI Taxonomy" id="1401"/>
    <lineage>
        <taxon>Bacteria</taxon>
        <taxon>Bacillati</taxon>
        <taxon>Bacillota</taxon>
        <taxon>Bacilli</taxon>
        <taxon>Bacillales</taxon>
        <taxon>Paenibacillaceae</taxon>
        <taxon>Paenibacillus</taxon>
    </lineage>
</organism>
<evidence type="ECO:0000256" key="10">
    <source>
        <dbReference type="SAM" id="MobiDB-lite"/>
    </source>
</evidence>
<evidence type="ECO:0000256" key="2">
    <source>
        <dbReference type="ARBA" id="ARBA00022729"/>
    </source>
</evidence>
<keyword evidence="2 11" id="KW-0732">Signal</keyword>
<feature type="chain" id="PRO_5012367615" description="pullulanase" evidence="11">
    <location>
        <begin position="34"/>
        <end position="1654"/>
    </location>
</feature>
<dbReference type="NCBIfam" id="TIGR02102">
    <property type="entry name" value="pullulan_Gpos"/>
    <property type="match status" value="1"/>
</dbReference>
<evidence type="ECO:0000259" key="12">
    <source>
        <dbReference type="PROSITE" id="PS51272"/>
    </source>
</evidence>
<protein>
    <recommendedName>
        <fullName evidence="7">pullulanase</fullName>
        <ecNumber evidence="7">3.2.1.41</ecNumber>
    </recommendedName>
    <alternativeName>
        <fullName evidence="8">Alpha-dextrin endo-1,6-alpha-glucosidase</fullName>
    </alternativeName>
    <alternativeName>
        <fullName evidence="9">Pullulan 6-glucanohydrolase</fullName>
    </alternativeName>
</protein>
<evidence type="ECO:0000256" key="9">
    <source>
        <dbReference type="ARBA" id="ARBA00031076"/>
    </source>
</evidence>
<dbReference type="Pfam" id="PF03714">
    <property type="entry name" value="PUD"/>
    <property type="match status" value="2"/>
</dbReference>
<evidence type="ECO:0000256" key="7">
    <source>
        <dbReference type="ARBA" id="ARBA00024062"/>
    </source>
</evidence>
<evidence type="ECO:0000256" key="6">
    <source>
        <dbReference type="ARBA" id="ARBA00023965"/>
    </source>
</evidence>
<dbReference type="Gene3D" id="2.60.40.1220">
    <property type="match status" value="1"/>
</dbReference>
<dbReference type="Pfam" id="PF00395">
    <property type="entry name" value="SLH"/>
    <property type="match status" value="3"/>
</dbReference>
<dbReference type="RefSeq" id="WP_076322514.1">
    <property type="nucleotide sequence ID" value="NZ_MRTF01000003.1"/>
</dbReference>
<dbReference type="GO" id="GO:0005975">
    <property type="term" value="P:carbohydrate metabolic process"/>
    <property type="evidence" value="ECO:0007669"/>
    <property type="project" value="InterPro"/>
</dbReference>
<comment type="catalytic activity">
    <reaction evidence="6">
        <text>Hydrolysis of (1-&gt;6)-alpha-D-glucosidic linkages in pullulan, amylopectin and glycogen, and in the alpha- and beta-limit dextrins of amylopectin and glycogen.</text>
        <dbReference type="EC" id="3.2.1.41"/>
    </reaction>
</comment>
<feature type="domain" description="SLH" evidence="12">
    <location>
        <begin position="1473"/>
        <end position="1536"/>
    </location>
</feature>
<dbReference type="CDD" id="cd02860">
    <property type="entry name" value="E_set_Pullulanase"/>
    <property type="match status" value="1"/>
</dbReference>
<feature type="domain" description="SLH" evidence="12">
    <location>
        <begin position="1537"/>
        <end position="1595"/>
    </location>
</feature>
<keyword evidence="5" id="KW-0326">Glycosidase</keyword>
<dbReference type="STRING" id="1401.BK123_11415"/>
<keyword evidence="4" id="KW-0106">Calcium</keyword>
<dbReference type="InterPro" id="IPR013783">
    <property type="entry name" value="Ig-like_fold"/>
</dbReference>
<dbReference type="InterPro" id="IPR014755">
    <property type="entry name" value="Cu-Rt/internalin_Ig-like"/>
</dbReference>
<gene>
    <name evidence="13" type="ORF">BK123_11415</name>
</gene>
<dbReference type="OrthoDB" id="9761875at2"/>
<feature type="domain" description="SLH" evidence="12">
    <location>
        <begin position="1597"/>
        <end position="1654"/>
    </location>
</feature>
<dbReference type="CDD" id="cd10315">
    <property type="entry name" value="CBM41_pullulanase"/>
    <property type="match status" value="2"/>
</dbReference>
<dbReference type="EMBL" id="MRTF01000003">
    <property type="protein sequence ID" value="OME93844.1"/>
    <property type="molecule type" value="Genomic_DNA"/>
</dbReference>
<feature type="region of interest" description="Disordered" evidence="10">
    <location>
        <begin position="1254"/>
        <end position="1290"/>
    </location>
</feature>
<proteinExistence type="inferred from homology"/>
<dbReference type="Pfam" id="PF22058">
    <property type="entry name" value="X25_BaPul_like"/>
    <property type="match status" value="2"/>
</dbReference>
<reference evidence="13 14" key="1">
    <citation type="submission" date="2016-11" db="EMBL/GenBank/DDBJ databases">
        <title>Paenibacillus species isolates.</title>
        <authorList>
            <person name="Beno S.M."/>
        </authorList>
    </citation>
    <scope>NUCLEOTIDE SEQUENCE [LARGE SCALE GENOMIC DNA]</scope>
    <source>
        <strain evidence="13 14">FSL F4-0100</strain>
    </source>
</reference>
<dbReference type="InterPro" id="IPR001119">
    <property type="entry name" value="SLH_dom"/>
</dbReference>
<dbReference type="InterPro" id="IPR013784">
    <property type="entry name" value="Carb-bd-like_fold"/>
</dbReference>
<dbReference type="Gene3D" id="2.60.40.10">
    <property type="entry name" value="Immunoglobulins"/>
    <property type="match status" value="3"/>
</dbReference>
<dbReference type="InterPro" id="IPR011838">
    <property type="entry name" value="Pullulan_Gpos"/>
</dbReference>
<name>A0A1R1B3X4_PAELA</name>
<dbReference type="Proteomes" id="UP000187074">
    <property type="component" value="Unassembled WGS sequence"/>
</dbReference>
<dbReference type="Gene3D" id="3.20.20.80">
    <property type="entry name" value="Glycosidases"/>
    <property type="match status" value="1"/>
</dbReference>
<dbReference type="Gene3D" id="2.60.40.1180">
    <property type="entry name" value="Golgi alpha-mannosidase II"/>
    <property type="match status" value="1"/>
</dbReference>
<dbReference type="PROSITE" id="PS51272">
    <property type="entry name" value="SLH"/>
    <property type="match status" value="3"/>
</dbReference>
<dbReference type="CDD" id="cd12962">
    <property type="entry name" value="X25_BaPul_like"/>
    <property type="match status" value="1"/>
</dbReference>
<evidence type="ECO:0000256" key="1">
    <source>
        <dbReference type="ARBA" id="ARBA00008061"/>
    </source>
</evidence>
<dbReference type="SUPFAM" id="SSF51445">
    <property type="entry name" value="(Trans)glycosidases"/>
    <property type="match status" value="1"/>
</dbReference>
<dbReference type="Pfam" id="PF00128">
    <property type="entry name" value="Alpha-amylase"/>
    <property type="match status" value="1"/>
</dbReference>
<evidence type="ECO:0000313" key="14">
    <source>
        <dbReference type="Proteomes" id="UP000187074"/>
    </source>
</evidence>
<evidence type="ECO:0000256" key="5">
    <source>
        <dbReference type="ARBA" id="ARBA00023295"/>
    </source>
</evidence>
<comment type="similarity">
    <text evidence="1">Belongs to the glycosyl hydrolase 13 family.</text>
</comment>
<dbReference type="SUPFAM" id="SSF81296">
    <property type="entry name" value="E set domains"/>
    <property type="match status" value="1"/>
</dbReference>
<dbReference type="Gene3D" id="2.60.40.1110">
    <property type="match status" value="2"/>
</dbReference>
<dbReference type="InterPro" id="IPR006047">
    <property type="entry name" value="GH13_cat_dom"/>
</dbReference>
<evidence type="ECO:0000313" key="13">
    <source>
        <dbReference type="EMBL" id="OME93844.1"/>
    </source>
</evidence>
<dbReference type="InterPro" id="IPR054409">
    <property type="entry name" value="X25_BaPul-like"/>
</dbReference>
<dbReference type="EC" id="3.2.1.41" evidence="7"/>
<dbReference type="CDD" id="cd11341">
    <property type="entry name" value="AmyAc_Pullulanase_LD-like"/>
    <property type="match status" value="1"/>
</dbReference>
<dbReference type="Pfam" id="PF02922">
    <property type="entry name" value="CBM_48"/>
    <property type="match status" value="1"/>
</dbReference>
<dbReference type="InterPro" id="IPR013780">
    <property type="entry name" value="Glyco_hydro_b"/>
</dbReference>
<evidence type="ECO:0000256" key="11">
    <source>
        <dbReference type="SAM" id="SignalP"/>
    </source>
</evidence>
<keyword evidence="3" id="KW-0378">Hydrolase</keyword>
<accession>A0A1R1B3X4</accession>
<evidence type="ECO:0000256" key="4">
    <source>
        <dbReference type="ARBA" id="ARBA00022837"/>
    </source>
</evidence>
<feature type="signal peptide" evidence="11">
    <location>
        <begin position="1"/>
        <end position="33"/>
    </location>
</feature>
<dbReference type="SUPFAM" id="SSF49452">
    <property type="entry name" value="Starch-binding domain-like"/>
    <property type="match status" value="2"/>
</dbReference>
<comment type="caution">
    <text evidence="13">The sequence shown here is derived from an EMBL/GenBank/DDBJ whole genome shotgun (WGS) entry which is preliminary data.</text>
</comment>
<dbReference type="SMART" id="SM00642">
    <property type="entry name" value="Aamy"/>
    <property type="match status" value="1"/>
</dbReference>
<feature type="compositionally biased region" description="Gly residues" evidence="10">
    <location>
        <begin position="1255"/>
        <end position="1276"/>
    </location>
</feature>
<evidence type="ECO:0000256" key="8">
    <source>
        <dbReference type="ARBA" id="ARBA00029618"/>
    </source>
</evidence>
<dbReference type="InterPro" id="IPR014756">
    <property type="entry name" value="Ig_E-set"/>
</dbReference>
<dbReference type="GO" id="GO:0051060">
    <property type="term" value="F:pullulanase activity"/>
    <property type="evidence" value="ECO:0007669"/>
    <property type="project" value="UniProtKB-EC"/>
</dbReference>
<dbReference type="Pfam" id="PF18033">
    <property type="entry name" value="SpuA_C"/>
    <property type="match status" value="1"/>
</dbReference>
<dbReference type="InterPro" id="IPR005323">
    <property type="entry name" value="CBM41_pullulanase"/>
</dbReference>
<dbReference type="PANTHER" id="PTHR43002">
    <property type="entry name" value="GLYCOGEN DEBRANCHING ENZYME"/>
    <property type="match status" value="1"/>
</dbReference>
<dbReference type="InterPro" id="IPR004193">
    <property type="entry name" value="Glyco_hydro_13_N"/>
</dbReference>
<dbReference type="GO" id="GO:0030246">
    <property type="term" value="F:carbohydrate binding"/>
    <property type="evidence" value="ECO:0007669"/>
    <property type="project" value="InterPro"/>
</dbReference>
<dbReference type="InterPro" id="IPR040806">
    <property type="entry name" value="SpuA_C"/>
</dbReference>
<dbReference type="InterPro" id="IPR017853">
    <property type="entry name" value="GH"/>
</dbReference>
<sequence>MRMTVSSKRTWSIIMVFSLIFSMLAIPPSPASANNAPSQVTLVGTLQSELGHSGDWDPAAAATTMKNMGNGEYSFTGHLPAGSYEYKIAIDGKWDENYGSTNYSNPSGASKDGNILITLAQDSQVTFYYNHESHRIADSTYYVPIEADKLPRVIGSFQSGIGEAADWSPTDARLIMQDSDYDNVYTVTADVYEGDHEYQIALGSDAASAVHPANREALQLPQDVKVTFSYNANDHGVAARFTVPADPGTPVPANHLRVHYNRADVNYGSIGLWIFDDVAVPSANWPTGATPFPSGQQDGYGAFVDIPLKDGAQKVGIVVVDRISGNKDGGDKKFALTSPDMNEVWLKEGSDTVYSFEPVDLPADTVRIHYQRQDQNYDSYGLWIWGDDVAAPSKDWPTGATMFTPGQTDRYGAYVDVLMKPEAQKINFLVLDPSKGDAGKDGGDKGFTLVDRYQHLFIKEGDNTVYTSPHGEVPTGLVSAEVLSPGKLQLGFTMTDGLEADTLKNELQIKDKDDHTVTIQDVKIVGNTTIEVSALFQLDQTPLKVTYAGKTVSASTGWRMLDEMYAYDGDDLGATYQSGGAELKLWAPTATEVTANVYSKDNATQLIGNVTLQKGDKGVWSVHLKPGDIGIQDFRGYFYQYEVTNNGVTKAVLDPYAKSMAQFRVNTKGEAGPDGDTVGKAAIVDLSQTDPAGFGFADIPGYEQREDAIIWEIHVRDFTSDPTIENDLHNATWGSYDAFKEKLEYIKSLGVTHVQLLPVMAWYYGDEAAMKNRELEYSAKDNEYNWGYDPHSYFSPDGAYSEDPTDAELRIKELKAMINAIHEADMGVVLDVVYTHMAKADFLNDIVPNYYAFQDANGNFIGGFGNNLATNHKMAEKLMVDSVKYWFDEYKIDGMRWDMMGDATYEAVQNAYDAAASINPNALFIGEGWVTFGGHLSDPSLAGKGADQNWMDKTDDVGVFSDEFRNELKSGFGNEGEPRFITGGARDIQTIFNNIKAQPSNTKEDDPGDIVQYIEAHDNLPLYDIIAQSIKKDPSIATNDLEIHKRIRLGNLITLTSQGTAFLHAGQEYGRTKQWLGQGVPEQKYHELEDEAGNRFGYFIHDSYDSSDAINMFDWEKATDETKYPENNKTREYTTGLIELRKSSDAFRLGDQSMVNSNVILLQIPEVKAQDLVIAYKNKATDGTGNYYVFVNADNQSRTLTLSEDLTSGTVVVDNDEAGTTGVKAKSGFTLSSGSITLEPLTAVVIKMKAKIDDGGNGSNPGSGNGNGSGGGGAGGNPATDPGTKPNQGQRIVNEESLRSGQEKVTIQLGAEDIEVLLPLTAGDILGEKPLELKWDGVVVQLPSALLKALHQLVPADQAKDAVISFKLEEVGSQMAASLVAKAAASEKAKLKQGSKLYDFQLSVRTKDGKAYKLENFIAPVTLGFAVDSAIHGKLAGIYHISDQGQLKYAGGKLVNGLLTAEVSQFSTYAALEYDKSFVDLTGHWAEQAVKELSAKHIVNGTGDTKFSPNQSLTRAQFAAMLVRALSLESTQGTAFTDVDGEAWYASAIAAAYQHGLVNGRGKDTFSPNAAITREELAVMLYRAYRTRGNASSLAEAPDLKDKQQISPWAVQAVKEALSLGLMKGHANSTFTPNAKTTRAESAQAVLNLLNQVK</sequence>